<dbReference type="Proteomes" id="UP000008068">
    <property type="component" value="Unassembled WGS sequence"/>
</dbReference>
<reference evidence="11" key="1">
    <citation type="submission" date="2011-07" db="EMBL/GenBank/DDBJ databases">
        <authorList>
            <consortium name="Caenorhabditis brenneri Sequencing and Analysis Consortium"/>
            <person name="Wilson R.K."/>
        </authorList>
    </citation>
    <scope>NUCLEOTIDE SEQUENCE [LARGE SCALE GENOMIC DNA]</scope>
    <source>
        <strain evidence="11">PB2801</strain>
    </source>
</reference>
<dbReference type="HOGENOM" id="CLU_001265_5_12_1"/>
<feature type="transmembrane region" description="Helical" evidence="8">
    <location>
        <begin position="19"/>
        <end position="39"/>
    </location>
</feature>
<evidence type="ECO:0000256" key="5">
    <source>
        <dbReference type="ARBA" id="ARBA00023136"/>
    </source>
</evidence>
<dbReference type="GO" id="GO:0022857">
    <property type="term" value="F:transmembrane transporter activity"/>
    <property type="evidence" value="ECO:0007669"/>
    <property type="project" value="InterPro"/>
</dbReference>
<keyword evidence="11" id="KW-1185">Reference proteome</keyword>
<dbReference type="AlphaFoldDB" id="G0MC18"/>
<dbReference type="SUPFAM" id="SSF103473">
    <property type="entry name" value="MFS general substrate transporter"/>
    <property type="match status" value="1"/>
</dbReference>
<evidence type="ECO:0000313" key="10">
    <source>
        <dbReference type="EMBL" id="EGT45708.1"/>
    </source>
</evidence>
<gene>
    <name evidence="10" type="ORF">CAEBREN_15237</name>
</gene>
<comment type="similarity">
    <text evidence="6">Belongs to the major facilitator superfamily. Spinster (TC 2.A.1.49) family.</text>
</comment>
<keyword evidence="2" id="KW-0813">Transport</keyword>
<dbReference type="eggNOG" id="KOG1330">
    <property type="taxonomic scope" value="Eukaryota"/>
</dbReference>
<feature type="transmembrane region" description="Helical" evidence="8">
    <location>
        <begin position="59"/>
        <end position="79"/>
    </location>
</feature>
<dbReference type="PANTHER" id="PTHR23505">
    <property type="entry name" value="SPINSTER"/>
    <property type="match status" value="1"/>
</dbReference>
<feature type="compositionally biased region" description="Acidic residues" evidence="7">
    <location>
        <begin position="545"/>
        <end position="558"/>
    </location>
</feature>
<feature type="transmembrane region" description="Helical" evidence="8">
    <location>
        <begin position="351"/>
        <end position="375"/>
    </location>
</feature>
<dbReference type="Gene3D" id="1.20.1250.20">
    <property type="entry name" value="MFS general substrate transporter like domains"/>
    <property type="match status" value="1"/>
</dbReference>
<evidence type="ECO:0000259" key="9">
    <source>
        <dbReference type="PROSITE" id="PS50850"/>
    </source>
</evidence>
<keyword evidence="3 8" id="KW-0812">Transmembrane</keyword>
<dbReference type="Pfam" id="PF07690">
    <property type="entry name" value="MFS_1"/>
    <property type="match status" value="1"/>
</dbReference>
<dbReference type="EMBL" id="GL379789">
    <property type="protein sequence ID" value="EGT45708.1"/>
    <property type="molecule type" value="Genomic_DNA"/>
</dbReference>
<evidence type="ECO:0000256" key="3">
    <source>
        <dbReference type="ARBA" id="ARBA00022692"/>
    </source>
</evidence>
<dbReference type="CDD" id="cd17328">
    <property type="entry name" value="MFS_spinster_like"/>
    <property type="match status" value="1"/>
</dbReference>
<feature type="region of interest" description="Disordered" evidence="7">
    <location>
        <begin position="496"/>
        <end position="574"/>
    </location>
</feature>
<name>G0MC18_CAEBE</name>
<keyword evidence="4 8" id="KW-1133">Transmembrane helix</keyword>
<organism evidence="11">
    <name type="scientific">Caenorhabditis brenneri</name>
    <name type="common">Nematode worm</name>
    <dbReference type="NCBI Taxonomy" id="135651"/>
    <lineage>
        <taxon>Eukaryota</taxon>
        <taxon>Metazoa</taxon>
        <taxon>Ecdysozoa</taxon>
        <taxon>Nematoda</taxon>
        <taxon>Chromadorea</taxon>
        <taxon>Rhabditida</taxon>
        <taxon>Rhabditina</taxon>
        <taxon>Rhabditomorpha</taxon>
        <taxon>Rhabditoidea</taxon>
        <taxon>Rhabditidae</taxon>
        <taxon>Peloderinae</taxon>
        <taxon>Caenorhabditis</taxon>
    </lineage>
</organism>
<dbReference type="PROSITE" id="PS50850">
    <property type="entry name" value="MFS"/>
    <property type="match status" value="1"/>
</dbReference>
<keyword evidence="5 8" id="KW-0472">Membrane</keyword>
<feature type="transmembrane region" description="Helical" evidence="8">
    <location>
        <begin position="110"/>
        <end position="135"/>
    </location>
</feature>
<dbReference type="OrthoDB" id="6770063at2759"/>
<feature type="transmembrane region" description="Helical" evidence="8">
    <location>
        <begin position="86"/>
        <end position="104"/>
    </location>
</feature>
<evidence type="ECO:0000256" key="6">
    <source>
        <dbReference type="ARBA" id="ARBA00024338"/>
    </source>
</evidence>
<feature type="transmembrane region" description="Helical" evidence="8">
    <location>
        <begin position="320"/>
        <end position="339"/>
    </location>
</feature>
<evidence type="ECO:0000256" key="8">
    <source>
        <dbReference type="SAM" id="Phobius"/>
    </source>
</evidence>
<feature type="transmembrane region" description="Helical" evidence="8">
    <location>
        <begin position="178"/>
        <end position="198"/>
    </location>
</feature>
<dbReference type="OMA" id="YTCVYTA"/>
<dbReference type="PANTHER" id="PTHR23505:SF79">
    <property type="entry name" value="PROTEIN SPINSTER"/>
    <property type="match status" value="1"/>
</dbReference>
<feature type="transmembrane region" description="Helical" evidence="8">
    <location>
        <begin position="277"/>
        <end position="299"/>
    </location>
</feature>
<proteinExistence type="inferred from homology"/>
<evidence type="ECO:0000256" key="1">
    <source>
        <dbReference type="ARBA" id="ARBA00004141"/>
    </source>
</evidence>
<dbReference type="InterPro" id="IPR020846">
    <property type="entry name" value="MFS_dom"/>
</dbReference>
<accession>G0MC18</accession>
<protein>
    <recommendedName>
        <fullName evidence="9">Major facilitator superfamily (MFS) profile domain-containing protein</fullName>
    </recommendedName>
</protein>
<dbReference type="GO" id="GO:0016020">
    <property type="term" value="C:membrane"/>
    <property type="evidence" value="ECO:0007669"/>
    <property type="project" value="UniProtKB-SubCell"/>
</dbReference>
<dbReference type="InterPro" id="IPR044770">
    <property type="entry name" value="MFS_spinster-like"/>
</dbReference>
<sequence>MPNEIEENSVLENSGKKKWITCAILLLVNLLNYIDRYTIVGTMTRLATYFEINDKDQGLLQTVFIVFYMIFAPLFGYLGDRYNRKMLMISGISVWILAVFASSFCGEKHFLLFLLCRGIVGIGEASYSTIAPTVLSDLFSGALRSRVLMMFYFAIPVGSGLGFMVGSWISLATDSWQWGVRFSPIIGIACLLLMFTLLEEPVRGACDGARQSGDDASWWDDCKYLYSVKSFFMVTAASIAALFSIGAMSWWTPKFLGYSYALIERIPKTPADEETRIATIFGIITCMSGILGVATGSVLSRAWRDGRSIFKNHASEKADVYICAYSMFIALPFLFFSILSAEYSMNLCLVLIYFAIMSMCMNWAVNVDVLMYVVVANRRASALAVQTMLAHMFGDASSPYLIGMLSDSFRGDDESNVARFFALQKALYLPTFLLVIAGAFYLAATFYVETDRREALFQMDAPDAYRDPNDPEDMDSLLPEVVEGREEQPAQIIHTMTHSGESTIDENDIEKLPSDDEDTDELINESNSIQKPLPRIPRKSGGADAENEAYLSDETDEWDVQKREEEDGEDGEVL</sequence>
<evidence type="ECO:0000313" key="11">
    <source>
        <dbReference type="Proteomes" id="UP000008068"/>
    </source>
</evidence>
<evidence type="ECO:0000256" key="2">
    <source>
        <dbReference type="ARBA" id="ARBA00022448"/>
    </source>
</evidence>
<dbReference type="STRING" id="135651.G0MC18"/>
<feature type="transmembrane region" description="Helical" evidence="8">
    <location>
        <begin position="426"/>
        <end position="448"/>
    </location>
</feature>
<comment type="subcellular location">
    <subcellularLocation>
        <location evidence="1">Membrane</location>
        <topology evidence="1">Multi-pass membrane protein</topology>
    </subcellularLocation>
</comment>
<dbReference type="FunCoup" id="G0MC18">
    <property type="interactions" value="2429"/>
</dbReference>
<evidence type="ECO:0000256" key="7">
    <source>
        <dbReference type="SAM" id="MobiDB-lite"/>
    </source>
</evidence>
<feature type="transmembrane region" description="Helical" evidence="8">
    <location>
        <begin position="231"/>
        <end position="251"/>
    </location>
</feature>
<evidence type="ECO:0000256" key="4">
    <source>
        <dbReference type="ARBA" id="ARBA00022989"/>
    </source>
</evidence>
<dbReference type="InterPro" id="IPR036259">
    <property type="entry name" value="MFS_trans_sf"/>
</dbReference>
<feature type="transmembrane region" description="Helical" evidence="8">
    <location>
        <begin position="147"/>
        <end position="172"/>
    </location>
</feature>
<feature type="domain" description="Major facilitator superfamily (MFS) profile" evidence="9">
    <location>
        <begin position="21"/>
        <end position="454"/>
    </location>
</feature>
<dbReference type="InParanoid" id="G0MC18"/>
<dbReference type="InterPro" id="IPR011701">
    <property type="entry name" value="MFS"/>
</dbReference>